<feature type="compositionally biased region" description="Low complexity" evidence="9">
    <location>
        <begin position="1"/>
        <end position="12"/>
    </location>
</feature>
<feature type="compositionally biased region" description="Polar residues" evidence="9">
    <location>
        <begin position="22"/>
        <end position="36"/>
    </location>
</feature>
<feature type="region of interest" description="Disordered" evidence="9">
    <location>
        <begin position="327"/>
        <end position="356"/>
    </location>
</feature>
<dbReference type="EMBL" id="CAJMWW010000303">
    <property type="protein sequence ID" value="CAE6465283.1"/>
    <property type="molecule type" value="Genomic_DNA"/>
</dbReference>
<dbReference type="SUPFAM" id="SSF54631">
    <property type="entry name" value="CBS-domain pair"/>
    <property type="match status" value="2"/>
</dbReference>
<feature type="compositionally biased region" description="Basic residues" evidence="9">
    <location>
        <begin position="618"/>
        <end position="628"/>
    </location>
</feature>
<evidence type="ECO:0000256" key="4">
    <source>
        <dbReference type="ARBA" id="ARBA00022705"/>
    </source>
</evidence>
<dbReference type="CDD" id="cd17782">
    <property type="entry name" value="CBS_pair_MUG70_2"/>
    <property type="match status" value="1"/>
</dbReference>
<dbReference type="GO" id="GO:0006281">
    <property type="term" value="P:DNA repair"/>
    <property type="evidence" value="ECO:0007669"/>
    <property type="project" value="InterPro"/>
</dbReference>
<evidence type="ECO:0000259" key="12">
    <source>
        <dbReference type="PROSITE" id="PS51371"/>
    </source>
</evidence>
<evidence type="ECO:0000256" key="6">
    <source>
        <dbReference type="ARBA" id="ARBA00022840"/>
    </source>
</evidence>
<protein>
    <recommendedName>
        <fullName evidence="15">DNA ligase</fullName>
    </recommendedName>
</protein>
<dbReference type="GO" id="GO:0006273">
    <property type="term" value="P:lagging strand elongation"/>
    <property type="evidence" value="ECO:0007669"/>
    <property type="project" value="TreeGrafter"/>
</dbReference>
<feature type="region of interest" description="Disordered" evidence="9">
    <location>
        <begin position="611"/>
        <end position="634"/>
    </location>
</feature>
<dbReference type="InterPro" id="IPR012308">
    <property type="entry name" value="DNA_ligase_ATP-dep_N"/>
</dbReference>
<feature type="compositionally biased region" description="Basic and acidic residues" evidence="9">
    <location>
        <begin position="872"/>
        <end position="888"/>
    </location>
</feature>
<dbReference type="GO" id="GO:0005524">
    <property type="term" value="F:ATP binding"/>
    <property type="evidence" value="ECO:0007669"/>
    <property type="project" value="UniProtKB-KW"/>
</dbReference>
<keyword evidence="8" id="KW-0129">CBS domain</keyword>
<evidence type="ECO:0000313" key="14">
    <source>
        <dbReference type="Proteomes" id="UP000663841"/>
    </source>
</evidence>
<dbReference type="SUPFAM" id="SSF117018">
    <property type="entry name" value="ATP-dependent DNA ligase DNA-binding domain"/>
    <property type="match status" value="1"/>
</dbReference>
<dbReference type="GO" id="GO:0003677">
    <property type="term" value="F:DNA binding"/>
    <property type="evidence" value="ECO:0007669"/>
    <property type="project" value="InterPro"/>
</dbReference>
<dbReference type="PROSITE" id="PS50160">
    <property type="entry name" value="DNA_LIGASE_A3"/>
    <property type="match status" value="1"/>
</dbReference>
<dbReference type="GO" id="GO:0006310">
    <property type="term" value="P:DNA recombination"/>
    <property type="evidence" value="ECO:0007669"/>
    <property type="project" value="InterPro"/>
</dbReference>
<feature type="transmembrane region" description="Helical" evidence="10">
    <location>
        <begin position="1485"/>
        <end position="1504"/>
    </location>
</feature>
<dbReference type="PANTHER" id="PTHR45674:SF9">
    <property type="entry name" value="DNA LIGASE 3"/>
    <property type="match status" value="1"/>
</dbReference>
<dbReference type="PROSITE" id="PS00697">
    <property type="entry name" value="DNA_LIGASE_A1"/>
    <property type="match status" value="1"/>
</dbReference>
<dbReference type="InterPro" id="IPR012310">
    <property type="entry name" value="DNA_ligase_ATP-dep_cent"/>
</dbReference>
<dbReference type="SUPFAM" id="SSF50249">
    <property type="entry name" value="Nucleic acid-binding proteins"/>
    <property type="match status" value="1"/>
</dbReference>
<dbReference type="GO" id="GO:0005634">
    <property type="term" value="C:nucleus"/>
    <property type="evidence" value="ECO:0007669"/>
    <property type="project" value="UniProtKB-SubCell"/>
</dbReference>
<feature type="domain" description="CBS" evidence="12">
    <location>
        <begin position="1166"/>
        <end position="1223"/>
    </location>
</feature>
<feature type="domain" description="CBS" evidence="12">
    <location>
        <begin position="921"/>
        <end position="979"/>
    </location>
</feature>
<evidence type="ECO:0000256" key="2">
    <source>
        <dbReference type="ARBA" id="ARBA00007572"/>
    </source>
</evidence>
<dbReference type="Pfam" id="PF00564">
    <property type="entry name" value="PB1"/>
    <property type="match status" value="1"/>
</dbReference>
<feature type="compositionally biased region" description="Polar residues" evidence="9">
    <location>
        <begin position="1254"/>
        <end position="1268"/>
    </location>
</feature>
<keyword evidence="6" id="KW-0067">ATP-binding</keyword>
<dbReference type="Pfam" id="PF01068">
    <property type="entry name" value="DNA_ligase_A_M"/>
    <property type="match status" value="1"/>
</dbReference>
<evidence type="ECO:0000256" key="9">
    <source>
        <dbReference type="SAM" id="MobiDB-lite"/>
    </source>
</evidence>
<dbReference type="SMART" id="SM00666">
    <property type="entry name" value="PB1"/>
    <property type="match status" value="1"/>
</dbReference>
<dbReference type="SUPFAM" id="SSF54277">
    <property type="entry name" value="CAD &amp; PB1 domains"/>
    <property type="match status" value="1"/>
</dbReference>
<dbReference type="Pfam" id="PF00571">
    <property type="entry name" value="CBS"/>
    <property type="match status" value="4"/>
</dbReference>
<evidence type="ECO:0000256" key="3">
    <source>
        <dbReference type="ARBA" id="ARBA00022598"/>
    </source>
</evidence>
<dbReference type="Pfam" id="PF04679">
    <property type="entry name" value="DNA_ligase_A_C"/>
    <property type="match status" value="1"/>
</dbReference>
<evidence type="ECO:0000256" key="8">
    <source>
        <dbReference type="PROSITE-ProRule" id="PRU00703"/>
    </source>
</evidence>
<dbReference type="InterPro" id="IPR046342">
    <property type="entry name" value="CBS_dom_sf"/>
</dbReference>
<feature type="compositionally biased region" description="Basic and acidic residues" evidence="9">
    <location>
        <begin position="328"/>
        <end position="344"/>
    </location>
</feature>
<keyword evidence="4" id="KW-0235">DNA replication</keyword>
<feature type="region of interest" description="Disordered" evidence="9">
    <location>
        <begin position="1"/>
        <end position="44"/>
    </location>
</feature>
<dbReference type="SUPFAM" id="SSF56091">
    <property type="entry name" value="DNA ligase/mRNA capping enzyme, catalytic domain"/>
    <property type="match status" value="1"/>
</dbReference>
<dbReference type="InterPro" id="IPR050191">
    <property type="entry name" value="ATP-dep_DNA_ligase"/>
</dbReference>
<feature type="compositionally biased region" description="Polar residues" evidence="9">
    <location>
        <begin position="833"/>
        <end position="855"/>
    </location>
</feature>
<dbReference type="GO" id="GO:0003910">
    <property type="term" value="F:DNA ligase (ATP) activity"/>
    <property type="evidence" value="ECO:0007669"/>
    <property type="project" value="InterPro"/>
</dbReference>
<evidence type="ECO:0008006" key="15">
    <source>
        <dbReference type="Google" id="ProtNLM"/>
    </source>
</evidence>
<dbReference type="Pfam" id="PF04675">
    <property type="entry name" value="DNA_ligase_A_N"/>
    <property type="match status" value="1"/>
</dbReference>
<feature type="domain" description="CBS" evidence="12">
    <location>
        <begin position="1094"/>
        <end position="1157"/>
    </location>
</feature>
<keyword evidence="10" id="KW-0812">Transmembrane</keyword>
<dbReference type="InterPro" id="IPR036599">
    <property type="entry name" value="DNA_ligase_N_sf"/>
</dbReference>
<feature type="region of interest" description="Disordered" evidence="9">
    <location>
        <begin position="821"/>
        <end position="888"/>
    </location>
</feature>
<evidence type="ECO:0000256" key="1">
    <source>
        <dbReference type="ARBA" id="ARBA00004123"/>
    </source>
</evidence>
<keyword evidence="10" id="KW-1133">Transmembrane helix</keyword>
<name>A0A8H3BWA5_9AGAM</name>
<dbReference type="CDD" id="cd07900">
    <property type="entry name" value="Adenylation_DNA_ligase_I_Euk"/>
    <property type="match status" value="1"/>
</dbReference>
<keyword evidence="3" id="KW-0436">Ligase</keyword>
<dbReference type="InterPro" id="IPR012309">
    <property type="entry name" value="DNA_ligase_ATP-dep_C"/>
</dbReference>
<feature type="region of interest" description="Disordered" evidence="9">
    <location>
        <begin position="58"/>
        <end position="98"/>
    </location>
</feature>
<feature type="domain" description="CBS" evidence="12">
    <location>
        <begin position="988"/>
        <end position="1044"/>
    </location>
</feature>
<comment type="caution">
    <text evidence="13">The sequence shown here is derived from an EMBL/GenBank/DDBJ whole genome shotgun (WGS) entry which is preliminary data.</text>
</comment>
<evidence type="ECO:0000256" key="10">
    <source>
        <dbReference type="SAM" id="Phobius"/>
    </source>
</evidence>
<dbReference type="InterPro" id="IPR016059">
    <property type="entry name" value="DNA_ligase_ATP-dep_CS"/>
</dbReference>
<organism evidence="13 14">
    <name type="scientific">Rhizoctonia solani</name>
    <dbReference type="NCBI Taxonomy" id="456999"/>
    <lineage>
        <taxon>Eukaryota</taxon>
        <taxon>Fungi</taxon>
        <taxon>Dikarya</taxon>
        <taxon>Basidiomycota</taxon>
        <taxon>Agaricomycotina</taxon>
        <taxon>Agaricomycetes</taxon>
        <taxon>Cantharellales</taxon>
        <taxon>Ceratobasidiaceae</taxon>
        <taxon>Rhizoctonia</taxon>
    </lineage>
</organism>
<dbReference type="CDD" id="cd07969">
    <property type="entry name" value="OBF_DNA_ligase_I"/>
    <property type="match status" value="1"/>
</dbReference>
<dbReference type="Proteomes" id="UP000663841">
    <property type="component" value="Unassembled WGS sequence"/>
</dbReference>
<comment type="subcellular location">
    <subcellularLocation>
        <location evidence="1">Nucleus</location>
    </subcellularLocation>
</comment>
<reference evidence="13" key="1">
    <citation type="submission" date="2021-01" db="EMBL/GenBank/DDBJ databases">
        <authorList>
            <person name="Kaushik A."/>
        </authorList>
    </citation>
    <scope>NUCLEOTIDE SEQUENCE</scope>
    <source>
        <strain evidence="13">AG3-T5</strain>
    </source>
</reference>
<feature type="domain" description="ATP-dependent DNA ligase family profile" evidence="11">
    <location>
        <begin position="519"/>
        <end position="684"/>
    </location>
</feature>
<feature type="region of interest" description="Disordered" evidence="9">
    <location>
        <begin position="1248"/>
        <end position="1288"/>
    </location>
</feature>
<comment type="similarity">
    <text evidence="2">Belongs to the ATP-dependent DNA ligase family.</text>
</comment>
<gene>
    <name evidence="13" type="ORF">RDB_LOCUS162304</name>
</gene>
<evidence type="ECO:0000256" key="5">
    <source>
        <dbReference type="ARBA" id="ARBA00022741"/>
    </source>
</evidence>
<evidence type="ECO:0000313" key="13">
    <source>
        <dbReference type="EMBL" id="CAE6465283.1"/>
    </source>
</evidence>
<dbReference type="PROSITE" id="PS51371">
    <property type="entry name" value="CBS"/>
    <property type="match status" value="4"/>
</dbReference>
<dbReference type="CDD" id="cd17781">
    <property type="entry name" value="CBS_pair_MUG70_1"/>
    <property type="match status" value="1"/>
</dbReference>
<sequence>MLKRASASLLSPKKAKKARIGNQPTIRSFFASSSTTKQDDTEGSQVEVIDLCLSDEYEDQKRSSPSTVPTKGRPESAKLNPRLSLSTNDAPHEVKPSNKFDNCKPLDLNANPLLFTPNLSVDPLEFPLLSCPWDTNSPAPYAFLTHTLVTLSSTRSRTSITNTLVNTLRLLIRYDAHRSLLPALYLLTNSLSPSYEGVELNVGPSAINKAIQSVSGISPVTLRSMFHKLGDPGDVAFAAKSSIRTLRPAPPLQLASVHARLLTISSLKGEASAKNRQSIIEQLLVAAKGEEVRYLVRTLSLNLRVGAVRTTILNALGRALFLTPPSGEEPKGLGELRGQEEGEKKKKGRTKDKGNAVGQKMVDAEALVRQVYVRHPHFGHIVDTALKSGLEGLSDGVQLTVGIPLHPTLGSPTRSLDEIYDRLGDLAFTAEFKYDGQRVQVHASRDTEKVTVRLFSRHLEDMTQKVYPDIVHMVQTLMTRSKAIDSFILDAEVVAEDPHTGEIRRFQELSNRPRKDVNLKDVKVVVCVYAFDLMYLNGEVLLDKPFRERRRLLREWLPPLVPEDPFCSRFAHTESVESEDGREVVEEFWERAVASQSRLELLDSEEVLEAAGQTDGPRKKKNKGRRKPLPATYEPDKRTSTWLKLKKDYVDGLGDSLDLVPIGGWHGIGRKAGWWSPILLGLWDARAGEFVGVCKCMSGFSDEFYKVRPRLYAPGPELSKTQTLNERYSEEAGTCSKIPYADVNTGGLIPPAWFKPSEVWEIKAADITLSPISQASKGLVAGDRGLSLRFPRFIRVREDKALSDASTPEFLASLWRKQEGKGGGADEGDLVDLSTSHVPSPTRGSPYSERPTSPHHSIGGMASNLSAANMSDTRKKQNKRDEAIRKRIEGELSRKRVISTNVPKPRKAGKSTAAKGTVAALRPSPALTVPEAMTVSDASQLCAAKRTDCVLVVDDEEGLSGIFTAKDLAFRVTAEGLDPRTTPVSQIMTKGPMVTRDTTSATEALQLMVQRGFRHLPVCNDEGNVVGLLDITKVFHEALDKLERGSSASAKLHAALEGVQSELGNGLNPQALAMMSYVASLREKTTLPDLTTVMDSRTLPATVGLRSTVRDAAKLMKENRSTAVCVMEPQGSGPAKIAGIFTSKDIVLRVIAAGLDPNRCSVVRVMTPHPDVAEPSMTVHDALKKMYTGRYLNLPVVEDDGNLIAIVDVLKLTYATLEQINSLSGGEPQSEEAGPMWGRFFDSFQHGDDEGSAVSGSNMRLDTSSSYIDPSGHLGVGPSPHSEVHPNDSASVVEEHQHHSSILNGTPAYEPIDDGTYVFKFRTPSGRTHRFQARQDHYENLRDIISGKLESDPFFEIPEGVPESAPRPDPHDFTMSYTDSDGDTVELTSDTDVVDAVRHARQAKEDRVIVYIHGGKAWDLAGQQDAEKKAKEAAKAAQEETRLVEKGGDTPVHEVSTPIHSHAHAHPHNFPHEEEKLFGVLPRDMVLPASVGFLGVVIIVVFAMSRSSNRY</sequence>
<dbReference type="Gene3D" id="3.10.580.10">
    <property type="entry name" value="CBS-domain"/>
    <property type="match status" value="2"/>
</dbReference>
<keyword evidence="5" id="KW-0547">Nucleotide-binding</keyword>
<dbReference type="FunFam" id="3.30.470.30:FF:000002">
    <property type="entry name" value="DNA ligase"/>
    <property type="match status" value="1"/>
</dbReference>
<keyword evidence="10" id="KW-0472">Membrane</keyword>
<dbReference type="Gene3D" id="2.40.50.140">
    <property type="entry name" value="Nucleic acid-binding proteins"/>
    <property type="match status" value="1"/>
</dbReference>
<accession>A0A8H3BWA5</accession>
<evidence type="ECO:0000256" key="7">
    <source>
        <dbReference type="ARBA" id="ARBA00023242"/>
    </source>
</evidence>
<dbReference type="SMART" id="SM00116">
    <property type="entry name" value="CBS"/>
    <property type="match status" value="4"/>
</dbReference>
<dbReference type="Gene3D" id="3.30.1490.70">
    <property type="match status" value="1"/>
</dbReference>
<dbReference type="Gene3D" id="1.10.3260.10">
    <property type="entry name" value="DNA ligase, ATP-dependent, N-terminal domain"/>
    <property type="match status" value="1"/>
</dbReference>
<dbReference type="InterPro" id="IPR000644">
    <property type="entry name" value="CBS_dom"/>
</dbReference>
<dbReference type="PANTHER" id="PTHR45674">
    <property type="entry name" value="DNA LIGASE 1/3 FAMILY MEMBER"/>
    <property type="match status" value="1"/>
</dbReference>
<evidence type="ECO:0000259" key="11">
    <source>
        <dbReference type="PROSITE" id="PS50160"/>
    </source>
</evidence>
<dbReference type="InterPro" id="IPR012340">
    <property type="entry name" value="NA-bd_OB-fold"/>
</dbReference>
<keyword evidence="7" id="KW-0539">Nucleus</keyword>
<dbReference type="Gene3D" id="3.30.470.30">
    <property type="entry name" value="DNA ligase/mRNA capping enzyme"/>
    <property type="match status" value="1"/>
</dbReference>
<proteinExistence type="inferred from homology"/>
<dbReference type="InterPro" id="IPR000270">
    <property type="entry name" value="PB1_dom"/>
</dbReference>